<dbReference type="EMBL" id="JBEFKJ010000011">
    <property type="protein sequence ID" value="KAL2043511.1"/>
    <property type="molecule type" value="Genomic_DNA"/>
</dbReference>
<gene>
    <name evidence="2" type="ORF">N7G274_003818</name>
</gene>
<evidence type="ECO:0000313" key="3">
    <source>
        <dbReference type="Proteomes" id="UP001590950"/>
    </source>
</evidence>
<reference evidence="2 3" key="1">
    <citation type="submission" date="2024-09" db="EMBL/GenBank/DDBJ databases">
        <title>Rethinking Asexuality: The Enigmatic Case of Functional Sexual Genes in Lepraria (Stereocaulaceae).</title>
        <authorList>
            <person name="Doellman M."/>
            <person name="Sun Y."/>
            <person name="Barcenas-Pena A."/>
            <person name="Lumbsch H.T."/>
            <person name="Grewe F."/>
        </authorList>
    </citation>
    <scope>NUCLEOTIDE SEQUENCE [LARGE SCALE GENOMIC DNA]</scope>
    <source>
        <strain evidence="2 3">Mercado 3170</strain>
    </source>
</reference>
<keyword evidence="3" id="KW-1185">Reference proteome</keyword>
<keyword evidence="1" id="KW-0732">Signal</keyword>
<evidence type="ECO:0000313" key="2">
    <source>
        <dbReference type="EMBL" id="KAL2043511.1"/>
    </source>
</evidence>
<sequence length="207" mass="20123">MQVSIIISLFSSPLLAPATPAPSLPPPASVPVSGPLPTNAPIGPIPPIAPSPLSAPVPTGLPNTVPPLNSGIAVPPVTGVTIPPAVSSIIASVIGGGGGGLPSVPIPPMTNLVPTGTGVPMSIPSSVTNSVSIAELLQIALELIQDAVDLLPVTGASVPLNGVPLVPSGSGVGFGVNGDKIIEILGAVADVLDVLVPKTPTCPGLRK</sequence>
<protein>
    <submittedName>
        <fullName evidence="2">Uncharacterized protein</fullName>
    </submittedName>
</protein>
<organism evidence="2 3">
    <name type="scientific">Stereocaulon virgatum</name>
    <dbReference type="NCBI Taxonomy" id="373712"/>
    <lineage>
        <taxon>Eukaryota</taxon>
        <taxon>Fungi</taxon>
        <taxon>Dikarya</taxon>
        <taxon>Ascomycota</taxon>
        <taxon>Pezizomycotina</taxon>
        <taxon>Lecanoromycetes</taxon>
        <taxon>OSLEUM clade</taxon>
        <taxon>Lecanoromycetidae</taxon>
        <taxon>Lecanorales</taxon>
        <taxon>Lecanorineae</taxon>
        <taxon>Stereocaulaceae</taxon>
        <taxon>Stereocaulon</taxon>
    </lineage>
</organism>
<proteinExistence type="predicted"/>
<feature type="chain" id="PRO_5046192504" evidence="1">
    <location>
        <begin position="19"/>
        <end position="207"/>
    </location>
</feature>
<evidence type="ECO:0000256" key="1">
    <source>
        <dbReference type="SAM" id="SignalP"/>
    </source>
</evidence>
<dbReference type="Proteomes" id="UP001590950">
    <property type="component" value="Unassembled WGS sequence"/>
</dbReference>
<comment type="caution">
    <text evidence="2">The sequence shown here is derived from an EMBL/GenBank/DDBJ whole genome shotgun (WGS) entry which is preliminary data.</text>
</comment>
<name>A0ABR4ADF2_9LECA</name>
<feature type="signal peptide" evidence="1">
    <location>
        <begin position="1"/>
        <end position="18"/>
    </location>
</feature>
<accession>A0ABR4ADF2</accession>